<proteinExistence type="predicted"/>
<accession>A0A9D3ZYR0</accession>
<gene>
    <name evidence="1" type="ORF">J1N35_025921</name>
</gene>
<protein>
    <submittedName>
        <fullName evidence="1">Uncharacterized protein</fullName>
    </submittedName>
</protein>
<dbReference type="EMBL" id="JAIQCV010000008">
    <property type="protein sequence ID" value="KAH1073593.1"/>
    <property type="molecule type" value="Genomic_DNA"/>
</dbReference>
<dbReference type="AlphaFoldDB" id="A0A9D3ZYR0"/>
<sequence length="188" mass="21524">MTCNPRLAACGGLVMRDAEVGQCWLRIEFSTQKAWRDLASMIFTSSMWLSLADKFGGSFISKKKIMLLGVELELVGDGTNTEIRNDYWGFEGLNEDSLCPTLLTNNERVVRDLWSHNHTDWNKEKVNGIYGCTMVDQICNLPTIVNGSNNSRVWFHNSHGFYTSKSAYSRLLLKQLRFGPHRFYKKTI</sequence>
<comment type="caution">
    <text evidence="1">The sequence shown here is derived from an EMBL/GenBank/DDBJ whole genome shotgun (WGS) entry which is preliminary data.</text>
</comment>
<evidence type="ECO:0000313" key="1">
    <source>
        <dbReference type="EMBL" id="KAH1073593.1"/>
    </source>
</evidence>
<evidence type="ECO:0000313" key="2">
    <source>
        <dbReference type="Proteomes" id="UP000828251"/>
    </source>
</evidence>
<keyword evidence="2" id="KW-1185">Reference proteome</keyword>
<dbReference type="Proteomes" id="UP000828251">
    <property type="component" value="Unassembled WGS sequence"/>
</dbReference>
<organism evidence="1 2">
    <name type="scientific">Gossypium stocksii</name>
    <dbReference type="NCBI Taxonomy" id="47602"/>
    <lineage>
        <taxon>Eukaryota</taxon>
        <taxon>Viridiplantae</taxon>
        <taxon>Streptophyta</taxon>
        <taxon>Embryophyta</taxon>
        <taxon>Tracheophyta</taxon>
        <taxon>Spermatophyta</taxon>
        <taxon>Magnoliopsida</taxon>
        <taxon>eudicotyledons</taxon>
        <taxon>Gunneridae</taxon>
        <taxon>Pentapetalae</taxon>
        <taxon>rosids</taxon>
        <taxon>malvids</taxon>
        <taxon>Malvales</taxon>
        <taxon>Malvaceae</taxon>
        <taxon>Malvoideae</taxon>
        <taxon>Gossypium</taxon>
    </lineage>
</organism>
<reference evidence="1 2" key="1">
    <citation type="journal article" date="2021" name="Plant Biotechnol. J.">
        <title>Multi-omics assisted identification of the key and species-specific regulatory components of drought-tolerant mechanisms in Gossypium stocksii.</title>
        <authorList>
            <person name="Yu D."/>
            <person name="Ke L."/>
            <person name="Zhang D."/>
            <person name="Wu Y."/>
            <person name="Sun Y."/>
            <person name="Mei J."/>
            <person name="Sun J."/>
            <person name="Sun Y."/>
        </authorList>
    </citation>
    <scope>NUCLEOTIDE SEQUENCE [LARGE SCALE GENOMIC DNA]</scope>
    <source>
        <strain evidence="2">cv. E1</strain>
        <tissue evidence="1">Leaf</tissue>
    </source>
</reference>
<name>A0A9D3ZYR0_9ROSI</name>